<organism evidence="2 3">
    <name type="scientific">Dactylosporangium salmoneum</name>
    <dbReference type="NCBI Taxonomy" id="53361"/>
    <lineage>
        <taxon>Bacteria</taxon>
        <taxon>Bacillati</taxon>
        <taxon>Actinomycetota</taxon>
        <taxon>Actinomycetes</taxon>
        <taxon>Micromonosporales</taxon>
        <taxon>Micromonosporaceae</taxon>
        <taxon>Dactylosporangium</taxon>
    </lineage>
</organism>
<dbReference type="Proteomes" id="UP001501444">
    <property type="component" value="Unassembled WGS sequence"/>
</dbReference>
<comment type="caution">
    <text evidence="2">The sequence shown here is derived from an EMBL/GenBank/DDBJ whole genome shotgun (WGS) entry which is preliminary data.</text>
</comment>
<protein>
    <submittedName>
        <fullName evidence="2">Peroxide stress protein YaaA</fullName>
    </submittedName>
</protein>
<evidence type="ECO:0000313" key="2">
    <source>
        <dbReference type="EMBL" id="GAA2342900.1"/>
    </source>
</evidence>
<reference evidence="3" key="1">
    <citation type="journal article" date="2019" name="Int. J. Syst. Evol. Microbiol.">
        <title>The Global Catalogue of Microorganisms (GCM) 10K type strain sequencing project: providing services to taxonomists for standard genome sequencing and annotation.</title>
        <authorList>
            <consortium name="The Broad Institute Genomics Platform"/>
            <consortium name="The Broad Institute Genome Sequencing Center for Infectious Disease"/>
            <person name="Wu L."/>
            <person name="Ma J."/>
        </authorList>
    </citation>
    <scope>NUCLEOTIDE SEQUENCE [LARGE SCALE GENOMIC DNA]</scope>
    <source>
        <strain evidence="3">JCM 3272</strain>
    </source>
</reference>
<gene>
    <name evidence="2" type="primary">yaaA</name>
    <name evidence="2" type="ORF">GCM10010170_027340</name>
</gene>
<keyword evidence="3" id="KW-1185">Reference proteome</keyword>
<dbReference type="EMBL" id="BAAARV010000022">
    <property type="protein sequence ID" value="GAA2342900.1"/>
    <property type="molecule type" value="Genomic_DNA"/>
</dbReference>
<dbReference type="Pfam" id="PF03883">
    <property type="entry name" value="H2O2_YaaD"/>
    <property type="match status" value="1"/>
</dbReference>
<dbReference type="RefSeq" id="WP_344612705.1">
    <property type="nucleotide sequence ID" value="NZ_BAAARV010000022.1"/>
</dbReference>
<dbReference type="PANTHER" id="PTHR30283:SF4">
    <property type="entry name" value="PEROXIDE STRESS RESISTANCE PROTEIN YAAA"/>
    <property type="match status" value="1"/>
</dbReference>
<feature type="compositionally biased region" description="Basic and acidic residues" evidence="1">
    <location>
        <begin position="10"/>
        <end position="20"/>
    </location>
</feature>
<dbReference type="PANTHER" id="PTHR30283">
    <property type="entry name" value="PEROXIDE STRESS RESPONSE PROTEIN YAAA"/>
    <property type="match status" value="1"/>
</dbReference>
<accession>A0ABP5T0J9</accession>
<evidence type="ECO:0000256" key="1">
    <source>
        <dbReference type="SAM" id="MobiDB-lite"/>
    </source>
</evidence>
<proteinExistence type="predicted"/>
<sequence>MLILLPPSEGKADAPRRGKPLDLQGLSLPQLSDARRTVLDELVKLSAEPETALATLGLTAGQTAEVERNSRLESAAAAPAGKVYTGVLYDALGLATLDSAARRRAGKQLLIFSGLWGVVGVGDRIPPYRCSIGVRLPAAGALTQHWRRALGPVLDEVAGDDLVLDLRSSAYAGMWAPRNGQSVRVLHGGKVVSHFNKATKGRIVRALLESRARPRTPVKLAETLRELGYRVEEAGSGQLDIHVEQL</sequence>
<dbReference type="InterPro" id="IPR005583">
    <property type="entry name" value="YaaA"/>
</dbReference>
<evidence type="ECO:0000313" key="3">
    <source>
        <dbReference type="Proteomes" id="UP001501444"/>
    </source>
</evidence>
<name>A0ABP5T0J9_9ACTN</name>
<feature type="region of interest" description="Disordered" evidence="1">
    <location>
        <begin position="1"/>
        <end position="23"/>
    </location>
</feature>